<dbReference type="STRING" id="583356.Igag_0962"/>
<accession>E0SNI1</accession>
<organism evidence="2 3">
    <name type="scientific">Ignisphaera aggregans (strain DSM 17230 / JCM 13409 / AQ1.S1)</name>
    <dbReference type="NCBI Taxonomy" id="583356"/>
    <lineage>
        <taxon>Archaea</taxon>
        <taxon>Thermoproteota</taxon>
        <taxon>Thermoprotei</taxon>
        <taxon>Desulfurococcales</taxon>
        <taxon>Desulfurococcaceae</taxon>
        <taxon>Ignisphaera</taxon>
    </lineage>
</organism>
<dbReference type="KEGG" id="iag:Igag_0962"/>
<sequence>MELVDEVNKLRNYFDRIDSVRENLVKRSRDFLQLCRRVVHGCVKGDNVDALVMSLENMYRELVETVRNVPELLYSGLFYSIASEYVEAMELYSIIKNRELLGIERLDVHPIPFVLGLADLIGELKRVSLEYVRLERYREAMEFMEIAENIYDALSSLSYTDAVIPGFRRKIDVYRKVIDDWKELMIDLMSRYELKNIIRRNV</sequence>
<evidence type="ECO:0000256" key="1">
    <source>
        <dbReference type="PIRSR" id="PIRSR602848-1"/>
    </source>
</evidence>
<dbReference type="HOGENOM" id="CLU_099315_0_0_2"/>
<keyword evidence="1" id="KW-0460">Magnesium</keyword>
<evidence type="ECO:0000313" key="3">
    <source>
        <dbReference type="Proteomes" id="UP000001304"/>
    </source>
</evidence>
<dbReference type="GO" id="GO:0046872">
    <property type="term" value="F:metal ion binding"/>
    <property type="evidence" value="ECO:0007669"/>
    <property type="project" value="UniProtKB-KW"/>
</dbReference>
<reference evidence="2 3" key="1">
    <citation type="journal article" date="2010" name="Stand. Genomic Sci.">
        <title>Complete genome sequence of Ignisphaera aggregans type strain (AQ1.S1).</title>
        <authorList>
            <person name="Goker M."/>
            <person name="Held B."/>
            <person name="Lapidus A."/>
            <person name="Nolan M."/>
            <person name="Spring S."/>
            <person name="Yasawong M."/>
            <person name="Lucas S."/>
            <person name="Glavina Del Rio T."/>
            <person name="Tice H."/>
            <person name="Cheng J.F."/>
            <person name="Goodwin L."/>
            <person name="Tapia R."/>
            <person name="Pitluck S."/>
            <person name="Liolios K."/>
            <person name="Ivanova N."/>
            <person name="Mavromatis K."/>
            <person name="Mikhailova N."/>
            <person name="Pati A."/>
            <person name="Chen A."/>
            <person name="Palaniappan K."/>
            <person name="Brambilla E."/>
            <person name="Land M."/>
            <person name="Hauser L."/>
            <person name="Chang Y.J."/>
            <person name="Jeffries C.D."/>
            <person name="Brettin T."/>
            <person name="Detter J.C."/>
            <person name="Han C."/>
            <person name="Rohde M."/>
            <person name="Sikorski J."/>
            <person name="Woyke T."/>
            <person name="Bristow J."/>
            <person name="Eisen J.A."/>
            <person name="Markowitz V."/>
            <person name="Hugenholtz P."/>
            <person name="Kyrpides N.C."/>
            <person name="Klenk H.P."/>
        </authorList>
    </citation>
    <scope>NUCLEOTIDE SEQUENCE [LARGE SCALE GENOMIC DNA]</scope>
    <source>
        <strain evidence="3">DSM 17230 / JCM 13409 / AQ1.S1</strain>
    </source>
</reference>
<dbReference type="CDD" id="cd14820">
    <property type="entry name" value="TRAX"/>
    <property type="match status" value="1"/>
</dbReference>
<dbReference type="GO" id="GO:0043565">
    <property type="term" value="F:sequence-specific DNA binding"/>
    <property type="evidence" value="ECO:0007669"/>
    <property type="project" value="InterPro"/>
</dbReference>
<dbReference type="EMBL" id="CP002098">
    <property type="protein sequence ID" value="ADM27777.1"/>
    <property type="molecule type" value="Genomic_DNA"/>
</dbReference>
<dbReference type="Proteomes" id="UP000001304">
    <property type="component" value="Chromosome"/>
</dbReference>
<gene>
    <name evidence="2" type="ordered locus">Igag_0962</name>
</gene>
<keyword evidence="3" id="KW-1185">Reference proteome</keyword>
<dbReference type="InterPro" id="IPR036081">
    <property type="entry name" value="Translin_sf"/>
</dbReference>
<dbReference type="BioCyc" id="IAGG583356:GHAH-945-MONOMER"/>
<feature type="binding site" evidence="1">
    <location>
        <position position="123"/>
    </location>
    <ligand>
        <name>Mg(2+)</name>
        <dbReference type="ChEBI" id="CHEBI:18420"/>
    </ligand>
</feature>
<evidence type="ECO:0000313" key="2">
    <source>
        <dbReference type="EMBL" id="ADM27777.1"/>
    </source>
</evidence>
<dbReference type="AlphaFoldDB" id="E0SNI1"/>
<dbReference type="Gene3D" id="1.20.58.2140">
    <property type="match status" value="1"/>
</dbReference>
<protein>
    <submittedName>
        <fullName evidence="2">Translin</fullName>
    </submittedName>
</protein>
<name>E0SNI1_IGNAA</name>
<dbReference type="InterPro" id="IPR002848">
    <property type="entry name" value="Translin_fam"/>
</dbReference>
<dbReference type="Pfam" id="PF01997">
    <property type="entry name" value="Translin"/>
    <property type="match status" value="1"/>
</dbReference>
<proteinExistence type="predicted"/>
<keyword evidence="1" id="KW-0479">Metal-binding</keyword>
<feature type="binding site" evidence="1">
    <location>
        <position position="87"/>
    </location>
    <ligand>
        <name>Mg(2+)</name>
        <dbReference type="ChEBI" id="CHEBI:18420"/>
    </ligand>
</feature>
<dbReference type="SUPFAM" id="SSF74784">
    <property type="entry name" value="Translin"/>
    <property type="match status" value="1"/>
</dbReference>